<dbReference type="SUPFAM" id="SSF51621">
    <property type="entry name" value="Phosphoenolpyruvate/pyruvate domain"/>
    <property type="match status" value="1"/>
</dbReference>
<dbReference type="GO" id="GO:0004713">
    <property type="term" value="F:protein tyrosine kinase activity"/>
    <property type="evidence" value="ECO:0007669"/>
    <property type="project" value="InterPro"/>
</dbReference>
<dbReference type="Pfam" id="PF00463">
    <property type="entry name" value="ICL"/>
    <property type="match status" value="1"/>
</dbReference>
<dbReference type="GO" id="GO:0019752">
    <property type="term" value="P:carboxylic acid metabolic process"/>
    <property type="evidence" value="ECO:0007669"/>
    <property type="project" value="InterPro"/>
</dbReference>
<dbReference type="InterPro" id="IPR015813">
    <property type="entry name" value="Pyrv/PenolPyrv_kinase-like_dom"/>
</dbReference>
<keyword evidence="3" id="KW-0456">Lyase</keyword>
<evidence type="ECO:0000256" key="3">
    <source>
        <dbReference type="ARBA" id="ARBA00023239"/>
    </source>
</evidence>
<dbReference type="Proteomes" id="UP000789572">
    <property type="component" value="Unassembled WGS sequence"/>
</dbReference>
<sequence length="338" mass="38522">MSSSDVAREQAAFDVEWADVKRWWKTNRFRLAKRPYSAEQVVSKRGSLKQSYASDTQAKKSWPSLDLIPIQMTEYLETDYIFRWQCSSTASTSNEPGLDPVDTVEHLFLAQQLHDREQEEAYPSSMEKEVQFLETMRPRDRLAKCSTCQPNKLCTFAESSSNILIHNGIAKITDFGLSTVLAQFLSESRGEGTAAYRDPVSFRDPSYRRKKEADVFSLGVTLWEISSGKVPCEGCKSHEVPKYREKGFRDPPSSETPETYVKLYSECWREDPYERPICKDVYRQLLILYEIYILQIYQNQNRTIEALDLSCKHIGIGGREAPPLMSVLGSSPSSSGSA</sequence>
<dbReference type="InterPro" id="IPR001245">
    <property type="entry name" value="Ser-Thr/Tyr_kinase_cat_dom"/>
</dbReference>
<dbReference type="GO" id="GO:0046421">
    <property type="term" value="F:methylisocitrate lyase activity"/>
    <property type="evidence" value="ECO:0007669"/>
    <property type="project" value="UniProtKB-EC"/>
</dbReference>
<accession>A0A9N9F7Q8</accession>
<dbReference type="InterPro" id="IPR000719">
    <property type="entry name" value="Prot_kinase_dom"/>
</dbReference>
<dbReference type="Gene3D" id="1.10.510.10">
    <property type="entry name" value="Transferase(Phosphotransferase) domain 1"/>
    <property type="match status" value="1"/>
</dbReference>
<keyword evidence="6" id="KW-1185">Reference proteome</keyword>
<comment type="similarity">
    <text evidence="1">Belongs to the isocitrate lyase/PEP mutase superfamily. Isocitrate lyase family.</text>
</comment>
<evidence type="ECO:0000313" key="5">
    <source>
        <dbReference type="EMBL" id="CAG8515334.1"/>
    </source>
</evidence>
<dbReference type="SUPFAM" id="SSF56112">
    <property type="entry name" value="Protein kinase-like (PK-like)"/>
    <property type="match status" value="1"/>
</dbReference>
<dbReference type="PANTHER" id="PTHR44329">
    <property type="entry name" value="SERINE/THREONINE-PROTEIN KINASE TNNI3K-RELATED"/>
    <property type="match status" value="1"/>
</dbReference>
<name>A0A9N9F7Q8_9GLOM</name>
<dbReference type="InterPro" id="IPR006254">
    <property type="entry name" value="Isocitrate_lyase"/>
</dbReference>
<dbReference type="Pfam" id="PF07714">
    <property type="entry name" value="PK_Tyr_Ser-Thr"/>
    <property type="match status" value="1"/>
</dbReference>
<dbReference type="EC" id="4.1.3.30" evidence="2"/>
<evidence type="ECO:0000256" key="1">
    <source>
        <dbReference type="ARBA" id="ARBA00005704"/>
    </source>
</evidence>
<evidence type="ECO:0000256" key="2">
    <source>
        <dbReference type="ARBA" id="ARBA00012260"/>
    </source>
</evidence>
<organism evidence="5 6">
    <name type="scientific">Paraglomus occultum</name>
    <dbReference type="NCBI Taxonomy" id="144539"/>
    <lineage>
        <taxon>Eukaryota</taxon>
        <taxon>Fungi</taxon>
        <taxon>Fungi incertae sedis</taxon>
        <taxon>Mucoromycota</taxon>
        <taxon>Glomeromycotina</taxon>
        <taxon>Glomeromycetes</taxon>
        <taxon>Paraglomerales</taxon>
        <taxon>Paraglomeraceae</taxon>
        <taxon>Paraglomus</taxon>
    </lineage>
</organism>
<comment type="caution">
    <text evidence="5">The sequence shown here is derived from an EMBL/GenBank/DDBJ whole genome shotgun (WGS) entry which is preliminary data.</text>
</comment>
<dbReference type="SMART" id="SM00219">
    <property type="entry name" value="TyrKc"/>
    <property type="match status" value="1"/>
</dbReference>
<dbReference type="AlphaFoldDB" id="A0A9N9F7Q8"/>
<proteinExistence type="inferred from homology"/>
<dbReference type="GO" id="GO:0005524">
    <property type="term" value="F:ATP binding"/>
    <property type="evidence" value="ECO:0007669"/>
    <property type="project" value="InterPro"/>
</dbReference>
<dbReference type="PROSITE" id="PS50011">
    <property type="entry name" value="PROTEIN_KINASE_DOM"/>
    <property type="match status" value="1"/>
</dbReference>
<protein>
    <recommendedName>
        <fullName evidence="2">methylisocitrate lyase</fullName>
        <ecNumber evidence="2">4.1.3.30</ecNumber>
    </recommendedName>
</protein>
<dbReference type="InterPro" id="IPR011009">
    <property type="entry name" value="Kinase-like_dom_sf"/>
</dbReference>
<dbReference type="EMBL" id="CAJVPJ010000356">
    <property type="protein sequence ID" value="CAG8515334.1"/>
    <property type="molecule type" value="Genomic_DNA"/>
</dbReference>
<dbReference type="GO" id="GO:0004451">
    <property type="term" value="F:isocitrate lyase activity"/>
    <property type="evidence" value="ECO:0007669"/>
    <property type="project" value="InterPro"/>
</dbReference>
<gene>
    <name evidence="5" type="ORF">POCULU_LOCUS3290</name>
</gene>
<dbReference type="InterPro" id="IPR040442">
    <property type="entry name" value="Pyrv_kinase-like_dom_sf"/>
</dbReference>
<dbReference type="Gene3D" id="3.20.20.60">
    <property type="entry name" value="Phosphoenolpyruvate-binding domains"/>
    <property type="match status" value="1"/>
</dbReference>
<dbReference type="OrthoDB" id="4078635at2759"/>
<evidence type="ECO:0000259" key="4">
    <source>
        <dbReference type="PROSITE" id="PS50011"/>
    </source>
</evidence>
<evidence type="ECO:0000313" key="6">
    <source>
        <dbReference type="Proteomes" id="UP000789572"/>
    </source>
</evidence>
<dbReference type="InterPro" id="IPR051681">
    <property type="entry name" value="Ser/Thr_Kinases-Pseudokinases"/>
</dbReference>
<dbReference type="InterPro" id="IPR020635">
    <property type="entry name" value="Tyr_kinase_cat_dom"/>
</dbReference>
<dbReference type="GO" id="GO:0004674">
    <property type="term" value="F:protein serine/threonine kinase activity"/>
    <property type="evidence" value="ECO:0007669"/>
    <property type="project" value="TreeGrafter"/>
</dbReference>
<feature type="domain" description="Protein kinase" evidence="4">
    <location>
        <begin position="1"/>
        <end position="287"/>
    </location>
</feature>
<reference evidence="5" key="1">
    <citation type="submission" date="2021-06" db="EMBL/GenBank/DDBJ databases">
        <authorList>
            <person name="Kallberg Y."/>
            <person name="Tangrot J."/>
            <person name="Rosling A."/>
        </authorList>
    </citation>
    <scope>NUCLEOTIDE SEQUENCE</scope>
    <source>
        <strain evidence="5">IA702</strain>
    </source>
</reference>